<gene>
    <name evidence="1" type="ORF">LVIROSA_LOCUS3384</name>
</gene>
<keyword evidence="2" id="KW-1185">Reference proteome</keyword>
<accession>A0AAU9M0P8</accession>
<proteinExistence type="predicted"/>
<comment type="caution">
    <text evidence="1">The sequence shown here is derived from an EMBL/GenBank/DDBJ whole genome shotgun (WGS) entry which is preliminary data.</text>
</comment>
<dbReference type="AlphaFoldDB" id="A0AAU9M0P8"/>
<dbReference type="EMBL" id="CAKMRJ010000001">
    <property type="protein sequence ID" value="CAH1415545.1"/>
    <property type="molecule type" value="Genomic_DNA"/>
</dbReference>
<dbReference type="Proteomes" id="UP001157418">
    <property type="component" value="Unassembled WGS sequence"/>
</dbReference>
<name>A0AAU9M0P8_9ASTR</name>
<organism evidence="1 2">
    <name type="scientific">Lactuca virosa</name>
    <dbReference type="NCBI Taxonomy" id="75947"/>
    <lineage>
        <taxon>Eukaryota</taxon>
        <taxon>Viridiplantae</taxon>
        <taxon>Streptophyta</taxon>
        <taxon>Embryophyta</taxon>
        <taxon>Tracheophyta</taxon>
        <taxon>Spermatophyta</taxon>
        <taxon>Magnoliopsida</taxon>
        <taxon>eudicotyledons</taxon>
        <taxon>Gunneridae</taxon>
        <taxon>Pentapetalae</taxon>
        <taxon>asterids</taxon>
        <taxon>campanulids</taxon>
        <taxon>Asterales</taxon>
        <taxon>Asteraceae</taxon>
        <taxon>Cichorioideae</taxon>
        <taxon>Cichorieae</taxon>
        <taxon>Lactucinae</taxon>
        <taxon>Lactuca</taxon>
    </lineage>
</organism>
<protein>
    <submittedName>
        <fullName evidence="1">Uncharacterized protein</fullName>
    </submittedName>
</protein>
<reference evidence="1 2" key="1">
    <citation type="submission" date="2022-01" db="EMBL/GenBank/DDBJ databases">
        <authorList>
            <person name="Xiong W."/>
            <person name="Schranz E."/>
        </authorList>
    </citation>
    <scope>NUCLEOTIDE SEQUENCE [LARGE SCALE GENOMIC DNA]</scope>
</reference>
<evidence type="ECO:0000313" key="2">
    <source>
        <dbReference type="Proteomes" id="UP001157418"/>
    </source>
</evidence>
<sequence length="106" mass="12389">MEKMITNQQTKKISDKLWLRFIQAHTGHFLNRFIKVACRLHWATQHRPPPILPLRQRHPPPPPLSISIPLEKALNATALYTVAMQRRLCILMGKKCILKRFSCRVV</sequence>
<evidence type="ECO:0000313" key="1">
    <source>
        <dbReference type="EMBL" id="CAH1415545.1"/>
    </source>
</evidence>